<evidence type="ECO:0000313" key="2">
    <source>
        <dbReference type="EMBL" id="KAJ4405473.1"/>
    </source>
</evidence>
<organism evidence="2 3">
    <name type="scientific">Didymella pomorum</name>
    <dbReference type="NCBI Taxonomy" id="749634"/>
    <lineage>
        <taxon>Eukaryota</taxon>
        <taxon>Fungi</taxon>
        <taxon>Dikarya</taxon>
        <taxon>Ascomycota</taxon>
        <taxon>Pezizomycotina</taxon>
        <taxon>Dothideomycetes</taxon>
        <taxon>Pleosporomycetidae</taxon>
        <taxon>Pleosporales</taxon>
        <taxon>Pleosporineae</taxon>
        <taxon>Didymellaceae</taxon>
        <taxon>Didymella</taxon>
    </lineage>
</organism>
<accession>A0A9W8ZHE3</accession>
<feature type="compositionally biased region" description="Low complexity" evidence="1">
    <location>
        <begin position="72"/>
        <end position="87"/>
    </location>
</feature>
<feature type="compositionally biased region" description="Basic residues" evidence="1">
    <location>
        <begin position="52"/>
        <end position="65"/>
    </location>
</feature>
<proteinExistence type="predicted"/>
<dbReference type="EMBL" id="JAPEVA010000034">
    <property type="protein sequence ID" value="KAJ4405473.1"/>
    <property type="molecule type" value="Genomic_DNA"/>
</dbReference>
<dbReference type="OrthoDB" id="3068835at2759"/>
<name>A0A9W8ZHE3_9PLEO</name>
<dbReference type="Proteomes" id="UP001140510">
    <property type="component" value="Unassembled WGS sequence"/>
</dbReference>
<gene>
    <name evidence="2" type="ORF">N0V91_005213</name>
</gene>
<evidence type="ECO:0000313" key="3">
    <source>
        <dbReference type="Proteomes" id="UP001140510"/>
    </source>
</evidence>
<evidence type="ECO:0000256" key="1">
    <source>
        <dbReference type="SAM" id="MobiDB-lite"/>
    </source>
</evidence>
<sequence length="176" mass="19995">MISDRNPQAEIVSIRDRCMSALQPFVADLSLDVPPPSGERNVLDKLAVKGIERRRRRKDKKHWKKLKEGGYSSESGRCSNSSSGSSSEGEKAQRKAARRVRKIDREARKDLGKHPSRAAEIEEDRARKVQHVKDKPVRNASKGAKKTTEKMRKDLDQVMRLDFIVVEALAEQHPMI</sequence>
<keyword evidence="3" id="KW-1185">Reference proteome</keyword>
<protein>
    <submittedName>
        <fullName evidence="2">Uncharacterized protein</fullName>
    </submittedName>
</protein>
<dbReference type="AlphaFoldDB" id="A0A9W8ZHE3"/>
<comment type="caution">
    <text evidence="2">The sequence shown here is derived from an EMBL/GenBank/DDBJ whole genome shotgun (WGS) entry which is preliminary data.</text>
</comment>
<feature type="compositionally biased region" description="Basic and acidic residues" evidence="1">
    <location>
        <begin position="103"/>
        <end position="137"/>
    </location>
</feature>
<feature type="region of interest" description="Disordered" evidence="1">
    <location>
        <begin position="50"/>
        <end position="151"/>
    </location>
</feature>
<reference evidence="2" key="1">
    <citation type="submission" date="2022-10" db="EMBL/GenBank/DDBJ databases">
        <title>Tapping the CABI collections for fungal endophytes: first genome assemblies for Collariella, Neodidymelliopsis, Ascochyta clinopodiicola, Didymella pomorum, Didymosphaeria variabile, Neocosmospora piperis and Neocucurbitaria cava.</title>
        <authorList>
            <person name="Hill R."/>
        </authorList>
    </citation>
    <scope>NUCLEOTIDE SEQUENCE</scope>
    <source>
        <strain evidence="2">IMI 355091</strain>
    </source>
</reference>